<comment type="subcellular location">
    <subcellularLocation>
        <location evidence="3">Cell membrane</location>
    </subcellularLocation>
    <subcellularLocation>
        <location evidence="2">Secreted</location>
        <location evidence="2">Cell wall</location>
    </subcellularLocation>
</comment>
<evidence type="ECO:0000256" key="19">
    <source>
        <dbReference type="RuleBase" id="RU004335"/>
    </source>
</evidence>
<evidence type="ECO:0000313" key="21">
    <source>
        <dbReference type="EMBL" id="ETV68856.1"/>
    </source>
</evidence>
<dbReference type="OrthoDB" id="77201at2759"/>
<dbReference type="InterPro" id="IPR017853">
    <property type="entry name" value="GH"/>
</dbReference>
<evidence type="ECO:0000256" key="15">
    <source>
        <dbReference type="ARBA" id="ARBA00023326"/>
    </source>
</evidence>
<dbReference type="GO" id="GO:0042973">
    <property type="term" value="F:glucan endo-1,3-beta-D-glucosidase activity"/>
    <property type="evidence" value="ECO:0007669"/>
    <property type="project" value="UniProtKB-EC"/>
</dbReference>
<keyword evidence="7" id="KW-0134">Cell wall</keyword>
<evidence type="ECO:0000256" key="11">
    <source>
        <dbReference type="ARBA" id="ARBA00023136"/>
    </source>
</evidence>
<dbReference type="EMBL" id="MZMZ02002580">
    <property type="protein sequence ID" value="RQM25207.1"/>
    <property type="molecule type" value="Genomic_DNA"/>
</dbReference>
<reference evidence="22 23" key="2">
    <citation type="submission" date="2018-07" db="EMBL/GenBank/DDBJ databases">
        <title>Annotation of Aphanomyces astaci genome assembly.</title>
        <authorList>
            <person name="Studholme D.J."/>
        </authorList>
    </citation>
    <scope>NUCLEOTIDE SEQUENCE [LARGE SCALE GENOMIC DNA]</scope>
    <source>
        <strain evidence="22">Pc</strain>
    </source>
</reference>
<evidence type="ECO:0000256" key="16">
    <source>
        <dbReference type="ARBA" id="ARBA00037649"/>
    </source>
</evidence>
<dbReference type="VEuPathDB" id="FungiDB:H257_15397"/>
<keyword evidence="23" id="KW-1185">Reference proteome</keyword>
<evidence type="ECO:0000256" key="3">
    <source>
        <dbReference type="ARBA" id="ARBA00004236"/>
    </source>
</evidence>
<evidence type="ECO:0000256" key="20">
    <source>
        <dbReference type="SAM" id="SignalP"/>
    </source>
</evidence>
<evidence type="ECO:0000256" key="18">
    <source>
        <dbReference type="ARBA" id="ARBA00043078"/>
    </source>
</evidence>
<evidence type="ECO:0000313" key="22">
    <source>
        <dbReference type="EMBL" id="RQM25207.1"/>
    </source>
</evidence>
<evidence type="ECO:0000256" key="10">
    <source>
        <dbReference type="ARBA" id="ARBA00022801"/>
    </source>
</evidence>
<dbReference type="PANTHER" id="PTHR16631">
    <property type="entry name" value="GLUCAN 1,3-BETA-GLUCOSIDASE"/>
    <property type="match status" value="1"/>
</dbReference>
<proteinExistence type="inferred from homology"/>
<keyword evidence="9 20" id="KW-0732">Signal</keyword>
<organism evidence="21">
    <name type="scientific">Aphanomyces astaci</name>
    <name type="common">Crayfish plague agent</name>
    <dbReference type="NCBI Taxonomy" id="112090"/>
    <lineage>
        <taxon>Eukaryota</taxon>
        <taxon>Sar</taxon>
        <taxon>Stramenopiles</taxon>
        <taxon>Oomycota</taxon>
        <taxon>Saprolegniomycetes</taxon>
        <taxon>Saprolegniales</taxon>
        <taxon>Verrucalvaceae</taxon>
        <taxon>Aphanomyces</taxon>
    </lineage>
</organism>
<evidence type="ECO:0000256" key="2">
    <source>
        <dbReference type="ARBA" id="ARBA00004191"/>
    </source>
</evidence>
<comment type="similarity">
    <text evidence="4 19">Belongs to the glycosyl hydrolase 17 family.</text>
</comment>
<sequence length="371" mass="39995">MMSRRWPFLAVLCTAVYGVDFKLYGVNYNSRQGPDWDPNRCKSQAQVDTDMVAIATVASRVRIFSLVDCNQGFMVTTAAKKAGLGIWLGMWVSNNQSSLNNELAALDALVTNNVVDNSIEGIHVGSESLYRKDITPDQAINYFAAVKTYLGSKQLTFPVSITDVLDTLLEYPQVISAVDIVMANAFPFWEQVDVDAAVNSFKTKFNTLVGAAHGKEVLIGETGWPSAGVNTKASVASPINQATYVANFAAFAAAAELKYFMFTAFDDLWKIAQEGVIDTVEAHFGLFDATRNLKPELAYLTTGGYTPVGGDGNTAVRSGSSPTLFPIADGSATTTQVPQAPAQTSPAVPTNVRQWWRLALGIALVLLLLPA</sequence>
<keyword evidence="8" id="KW-0964">Secreted</keyword>
<dbReference type="STRING" id="112090.W4FPH5"/>
<keyword evidence="11" id="KW-0472">Membrane</keyword>
<keyword evidence="14" id="KW-0961">Cell wall biogenesis/degradation</keyword>
<accession>W4FPH5</accession>
<dbReference type="Proteomes" id="UP000284702">
    <property type="component" value="Unassembled WGS sequence"/>
</dbReference>
<feature type="chain" id="PRO_5038289589" description="glucan endo-1,3-beta-D-glucosidase" evidence="20">
    <location>
        <begin position="19"/>
        <end position="371"/>
    </location>
</feature>
<evidence type="ECO:0000256" key="8">
    <source>
        <dbReference type="ARBA" id="ARBA00022525"/>
    </source>
</evidence>
<evidence type="ECO:0000256" key="7">
    <source>
        <dbReference type="ARBA" id="ARBA00022512"/>
    </source>
</evidence>
<dbReference type="InterPro" id="IPR000490">
    <property type="entry name" value="Glyco_hydro_17"/>
</dbReference>
<evidence type="ECO:0000256" key="4">
    <source>
        <dbReference type="ARBA" id="ARBA00008773"/>
    </source>
</evidence>
<comment type="function">
    <text evidence="16">Glucanases play a role in cell expansion during growth, in cell-cell fusion during mating, and in spore release during sporulation. This enzyme may be involved in beta-glucan degradation. Active on laminarin and lichenan.</text>
</comment>
<comment type="catalytic activity">
    <reaction evidence="1">
        <text>Hydrolysis of (1-&gt;3)-beta-D-glucosidic linkages in (1-&gt;3)-beta-D-glucans.</text>
        <dbReference type="EC" id="3.2.1.39"/>
    </reaction>
</comment>
<keyword evidence="15" id="KW-0624">Polysaccharide degradation</keyword>
<protein>
    <recommendedName>
        <fullName evidence="5">glucan endo-1,3-beta-D-glucosidase</fullName>
        <ecNumber evidence="5">3.2.1.39</ecNumber>
    </recommendedName>
    <alternativeName>
        <fullName evidence="18">Endo-1,3-beta-glucanase btgC</fullName>
    </alternativeName>
    <alternativeName>
        <fullName evidence="17">Laminarinase btgC</fullName>
    </alternativeName>
</protein>
<dbReference type="GeneID" id="20817393"/>
<keyword evidence="13" id="KW-0119">Carbohydrate metabolism</keyword>
<dbReference type="PANTHER" id="PTHR16631:SF17">
    <property type="entry name" value="GLUCAN ENDO-1,3-BETA-GLUCOSIDASE BTGC"/>
    <property type="match status" value="1"/>
</dbReference>
<dbReference type="AlphaFoldDB" id="W4FPH5"/>
<dbReference type="Pfam" id="PF00332">
    <property type="entry name" value="Glyco_hydro_17"/>
    <property type="match status" value="1"/>
</dbReference>
<keyword evidence="12" id="KW-0325">Glycoprotein</keyword>
<evidence type="ECO:0000256" key="13">
    <source>
        <dbReference type="ARBA" id="ARBA00023277"/>
    </source>
</evidence>
<evidence type="ECO:0000256" key="6">
    <source>
        <dbReference type="ARBA" id="ARBA00022475"/>
    </source>
</evidence>
<evidence type="ECO:0000256" key="9">
    <source>
        <dbReference type="ARBA" id="ARBA00022729"/>
    </source>
</evidence>
<evidence type="ECO:0000256" key="5">
    <source>
        <dbReference type="ARBA" id="ARBA00012780"/>
    </source>
</evidence>
<dbReference type="SUPFAM" id="SSF51445">
    <property type="entry name" value="(Trans)glycosidases"/>
    <property type="match status" value="1"/>
</dbReference>
<dbReference type="InterPro" id="IPR050732">
    <property type="entry name" value="Beta-glucan_modifiers"/>
</dbReference>
<evidence type="ECO:0000256" key="14">
    <source>
        <dbReference type="ARBA" id="ARBA00023316"/>
    </source>
</evidence>
<dbReference type="EMBL" id="KI913182">
    <property type="protein sequence ID" value="ETV68856.1"/>
    <property type="molecule type" value="Genomic_DNA"/>
</dbReference>
<dbReference type="GO" id="GO:0071555">
    <property type="term" value="P:cell wall organization"/>
    <property type="evidence" value="ECO:0007669"/>
    <property type="project" value="UniProtKB-KW"/>
</dbReference>
<dbReference type="EC" id="3.2.1.39" evidence="5"/>
<reference evidence="21" key="1">
    <citation type="submission" date="2013-12" db="EMBL/GenBank/DDBJ databases">
        <title>The Genome Sequence of Aphanomyces astaci APO3.</title>
        <authorList>
            <consortium name="The Broad Institute Genomics Platform"/>
            <person name="Russ C."/>
            <person name="Tyler B."/>
            <person name="van West P."/>
            <person name="Dieguez-Uribeondo J."/>
            <person name="Young S.K."/>
            <person name="Zeng Q."/>
            <person name="Gargeya S."/>
            <person name="Fitzgerald M."/>
            <person name="Abouelleil A."/>
            <person name="Alvarado L."/>
            <person name="Chapman S.B."/>
            <person name="Gainer-Dewar J."/>
            <person name="Goldberg J."/>
            <person name="Griggs A."/>
            <person name="Gujja S."/>
            <person name="Hansen M."/>
            <person name="Howarth C."/>
            <person name="Imamovic A."/>
            <person name="Ireland A."/>
            <person name="Larimer J."/>
            <person name="McCowan C."/>
            <person name="Murphy C."/>
            <person name="Pearson M."/>
            <person name="Poon T.W."/>
            <person name="Priest M."/>
            <person name="Roberts A."/>
            <person name="Saif S."/>
            <person name="Shea T."/>
            <person name="Sykes S."/>
            <person name="Wortman J."/>
            <person name="Nusbaum C."/>
            <person name="Birren B."/>
        </authorList>
    </citation>
    <scope>NUCLEOTIDE SEQUENCE [LARGE SCALE GENOMIC DNA]</scope>
    <source>
        <strain evidence="21">APO3</strain>
    </source>
</reference>
<gene>
    <name evidence="22" type="ORF">B5M09_005590</name>
    <name evidence="21" type="ORF">H257_15397</name>
</gene>
<evidence type="ECO:0000256" key="1">
    <source>
        <dbReference type="ARBA" id="ARBA00000382"/>
    </source>
</evidence>
<evidence type="ECO:0000256" key="12">
    <source>
        <dbReference type="ARBA" id="ARBA00023180"/>
    </source>
</evidence>
<dbReference type="GO" id="GO:0005886">
    <property type="term" value="C:plasma membrane"/>
    <property type="evidence" value="ECO:0007669"/>
    <property type="project" value="UniProtKB-SubCell"/>
</dbReference>
<dbReference type="RefSeq" id="XP_009841810.1">
    <property type="nucleotide sequence ID" value="XM_009843508.1"/>
</dbReference>
<keyword evidence="6" id="KW-1003">Cell membrane</keyword>
<dbReference type="GO" id="GO:0000272">
    <property type="term" value="P:polysaccharide catabolic process"/>
    <property type="evidence" value="ECO:0007669"/>
    <property type="project" value="UniProtKB-KW"/>
</dbReference>
<keyword evidence="10" id="KW-0378">Hydrolase</keyword>
<feature type="signal peptide" evidence="20">
    <location>
        <begin position="1"/>
        <end position="18"/>
    </location>
</feature>
<evidence type="ECO:0000256" key="17">
    <source>
        <dbReference type="ARBA" id="ARBA00042373"/>
    </source>
</evidence>
<name>W4FPH5_APHAT</name>
<evidence type="ECO:0000313" key="23">
    <source>
        <dbReference type="Proteomes" id="UP000284702"/>
    </source>
</evidence>
<dbReference type="Gene3D" id="3.20.20.80">
    <property type="entry name" value="Glycosidases"/>
    <property type="match status" value="1"/>
</dbReference>